<evidence type="ECO:0000313" key="2">
    <source>
        <dbReference type="Proteomes" id="UP000233742"/>
    </source>
</evidence>
<dbReference type="AlphaFoldDB" id="A0A2K9F063"/>
<evidence type="ECO:0000313" key="1">
    <source>
        <dbReference type="EMBL" id="AUH33742.1"/>
    </source>
</evidence>
<evidence type="ECO:0008006" key="3">
    <source>
        <dbReference type="Google" id="ProtNLM"/>
    </source>
</evidence>
<proteinExistence type="predicted"/>
<protein>
    <recommendedName>
        <fullName evidence="3">PAAR domain-containing protein</fullName>
    </recommendedName>
</protein>
<dbReference type="OrthoDB" id="197187at2"/>
<gene>
    <name evidence="1" type="ORF">CUV01_10385</name>
</gene>
<organism evidence="1 2">
    <name type="scientific">Paracoccus tegillarcae</name>
    <dbReference type="NCBI Taxonomy" id="1529068"/>
    <lineage>
        <taxon>Bacteria</taxon>
        <taxon>Pseudomonadati</taxon>
        <taxon>Pseudomonadota</taxon>
        <taxon>Alphaproteobacteria</taxon>
        <taxon>Rhodobacterales</taxon>
        <taxon>Paracoccaceae</taxon>
        <taxon>Paracoccus</taxon>
    </lineage>
</organism>
<keyword evidence="2" id="KW-1185">Reference proteome</keyword>
<dbReference type="Gene3D" id="2.60.200.60">
    <property type="match status" value="1"/>
</dbReference>
<dbReference type="InterPro" id="IPR008727">
    <property type="entry name" value="PAAR_motif"/>
</dbReference>
<dbReference type="Proteomes" id="UP000233742">
    <property type="component" value="Chromosome"/>
</dbReference>
<dbReference type="KEGG" id="paro:CUV01_10385"/>
<dbReference type="Pfam" id="PF05488">
    <property type="entry name" value="PAAR_motif"/>
    <property type="match status" value="1"/>
</dbReference>
<name>A0A2K9F063_9RHOB</name>
<sequence length="101" mass="10590">MQIACVGDTHLCPAHGKNVVIEGGSSVVNGRAVARVGDKCACGCTIVDGSAIALCDGRPVARLGPVAVWCRSFDHVMCSKGDEPWAQSGRMNFARMQCGLR</sequence>
<reference evidence="1 2" key="1">
    <citation type="submission" date="2017-12" db="EMBL/GenBank/DDBJ databases">
        <authorList>
            <person name="Hurst M.R.H."/>
        </authorList>
    </citation>
    <scope>NUCLEOTIDE SEQUENCE [LARGE SCALE GENOMIC DNA]</scope>
    <source>
        <strain evidence="1 2">BM15</strain>
    </source>
</reference>
<dbReference type="CDD" id="cd14743">
    <property type="entry name" value="PAAR_CT_1"/>
    <property type="match status" value="1"/>
</dbReference>
<accession>A0A2K9F063</accession>
<dbReference type="EMBL" id="CP025408">
    <property type="protein sequence ID" value="AUH33742.1"/>
    <property type="molecule type" value="Genomic_DNA"/>
</dbReference>
<dbReference type="RefSeq" id="WP_101460409.1">
    <property type="nucleotide sequence ID" value="NZ_CP025408.1"/>
</dbReference>